<reference evidence="1 2" key="1">
    <citation type="journal article" date="2014" name="Agronomy (Basel)">
        <title>A Draft Genome Sequence for Ensete ventricosum, the Drought-Tolerant Tree Against Hunger.</title>
        <authorList>
            <person name="Harrison J."/>
            <person name="Moore K.A."/>
            <person name="Paszkiewicz K."/>
            <person name="Jones T."/>
            <person name="Grant M."/>
            <person name="Ambacheew D."/>
            <person name="Muzemil S."/>
            <person name="Studholme D.J."/>
        </authorList>
    </citation>
    <scope>NUCLEOTIDE SEQUENCE [LARGE SCALE GENOMIC DNA]</scope>
</reference>
<evidence type="ECO:0000313" key="1">
    <source>
        <dbReference type="EMBL" id="RRT35601.1"/>
    </source>
</evidence>
<evidence type="ECO:0000313" key="2">
    <source>
        <dbReference type="Proteomes" id="UP000287651"/>
    </source>
</evidence>
<dbReference type="EMBL" id="AMZH03024795">
    <property type="protein sequence ID" value="RRT35601.1"/>
    <property type="molecule type" value="Genomic_DNA"/>
</dbReference>
<accession>A0A426X7Z9</accession>
<dbReference type="Proteomes" id="UP000287651">
    <property type="component" value="Unassembled WGS sequence"/>
</dbReference>
<proteinExistence type="predicted"/>
<gene>
    <name evidence="1" type="ORF">B296_00037854</name>
</gene>
<protein>
    <submittedName>
        <fullName evidence="1">Uncharacterized protein</fullName>
    </submittedName>
</protein>
<comment type="caution">
    <text evidence="1">The sequence shown here is derived from an EMBL/GenBank/DDBJ whole genome shotgun (WGS) entry which is preliminary data.</text>
</comment>
<name>A0A426X7Z9_ENSVE</name>
<organism evidence="1 2">
    <name type="scientific">Ensete ventricosum</name>
    <name type="common">Abyssinian banana</name>
    <name type="synonym">Musa ensete</name>
    <dbReference type="NCBI Taxonomy" id="4639"/>
    <lineage>
        <taxon>Eukaryota</taxon>
        <taxon>Viridiplantae</taxon>
        <taxon>Streptophyta</taxon>
        <taxon>Embryophyta</taxon>
        <taxon>Tracheophyta</taxon>
        <taxon>Spermatophyta</taxon>
        <taxon>Magnoliopsida</taxon>
        <taxon>Liliopsida</taxon>
        <taxon>Zingiberales</taxon>
        <taxon>Musaceae</taxon>
        <taxon>Ensete</taxon>
    </lineage>
</organism>
<dbReference type="AlphaFoldDB" id="A0A426X7Z9"/>
<sequence>MSSPLHLRRRWESPLYGLAVGGRCPYGLAVGNRPLRPRRERAAPCGLAAGDHPCGCRTTSGHARKCLLPTWAAYENVARTRREENTRWWLKL</sequence>